<sequence length="467" mass="52323">MSVMQEASIHEYISQTTTTENHLTRPKSMLQFYNRISQCPYGRPISPAPPRSGTSEIHPQKSIPNPDLLDQFLTGLKDNAFSTQAASLNGVTLQGGKLCRRPDTPIPILRNPKIKGGLSLDALRLPSNISSNQLSKDDEKQSPQFPSRSSTPSKRRRTAGFGDDLYDLYEDADRRPNDSIKRFACPYFRKDPERHLECINLKMVRISDVKQHLKRRHTAPYPCPRCSQGFLSLNLQDEHILQQNCSPGSGANWDSVSLASQRSLQARFAKSLSPEAQWYGVWKILFGAPRGTMPKPHLDGVVKEVIGILRGIWLDEGPQLISEFVQAGDQPPDYTGELNKLLARLLDEVEARFEQKPSEKVFGKTSVISEPSPEESVGVQLDTIPHYITEGLDSQPLVAPYDTTNMPFDFSAAPSEVSEMSYQTSELSFPGTQLFQTQFPYADNTVSDFNFWDYNQQQTLPMGGAKL</sequence>
<organism evidence="2 3">
    <name type="scientific">Fusarium tricinctum</name>
    <dbReference type="NCBI Taxonomy" id="61284"/>
    <lineage>
        <taxon>Eukaryota</taxon>
        <taxon>Fungi</taxon>
        <taxon>Dikarya</taxon>
        <taxon>Ascomycota</taxon>
        <taxon>Pezizomycotina</taxon>
        <taxon>Sordariomycetes</taxon>
        <taxon>Hypocreomycetidae</taxon>
        <taxon>Hypocreales</taxon>
        <taxon>Nectriaceae</taxon>
        <taxon>Fusarium</taxon>
        <taxon>Fusarium tricinctum species complex</taxon>
    </lineage>
</organism>
<comment type="caution">
    <text evidence="2">The sequence shown here is derived from an EMBL/GenBank/DDBJ whole genome shotgun (WGS) entry which is preliminary data.</text>
</comment>
<evidence type="ECO:0000313" key="3">
    <source>
        <dbReference type="Proteomes" id="UP000813427"/>
    </source>
</evidence>
<dbReference type="EMBL" id="JAGPXF010000002">
    <property type="protein sequence ID" value="KAH7255980.1"/>
    <property type="molecule type" value="Genomic_DNA"/>
</dbReference>
<name>A0A8K0WF50_9HYPO</name>
<keyword evidence="3" id="KW-1185">Reference proteome</keyword>
<dbReference type="Proteomes" id="UP000813427">
    <property type="component" value="Unassembled WGS sequence"/>
</dbReference>
<proteinExistence type="predicted"/>
<gene>
    <name evidence="2" type="ORF">BKA59DRAFT_551905</name>
</gene>
<protein>
    <recommendedName>
        <fullName evidence="4">C2H2-type domain-containing protein</fullName>
    </recommendedName>
</protein>
<evidence type="ECO:0000256" key="1">
    <source>
        <dbReference type="SAM" id="MobiDB-lite"/>
    </source>
</evidence>
<dbReference type="OrthoDB" id="3521097at2759"/>
<dbReference type="PANTHER" id="PTHR38166:SF1">
    <property type="entry name" value="C2H2-TYPE DOMAIN-CONTAINING PROTEIN"/>
    <property type="match status" value="1"/>
</dbReference>
<dbReference type="PANTHER" id="PTHR38166">
    <property type="entry name" value="C2H2-TYPE DOMAIN-CONTAINING PROTEIN-RELATED"/>
    <property type="match status" value="1"/>
</dbReference>
<dbReference type="AlphaFoldDB" id="A0A8K0WF50"/>
<evidence type="ECO:0008006" key="4">
    <source>
        <dbReference type="Google" id="ProtNLM"/>
    </source>
</evidence>
<feature type="region of interest" description="Disordered" evidence="1">
    <location>
        <begin position="130"/>
        <end position="159"/>
    </location>
</feature>
<evidence type="ECO:0000313" key="2">
    <source>
        <dbReference type="EMBL" id="KAH7255980.1"/>
    </source>
</evidence>
<reference evidence="2" key="1">
    <citation type="journal article" date="2021" name="Nat. Commun.">
        <title>Genetic determinants of endophytism in the Arabidopsis root mycobiome.</title>
        <authorList>
            <person name="Mesny F."/>
            <person name="Miyauchi S."/>
            <person name="Thiergart T."/>
            <person name="Pickel B."/>
            <person name="Atanasova L."/>
            <person name="Karlsson M."/>
            <person name="Huettel B."/>
            <person name="Barry K.W."/>
            <person name="Haridas S."/>
            <person name="Chen C."/>
            <person name="Bauer D."/>
            <person name="Andreopoulos W."/>
            <person name="Pangilinan J."/>
            <person name="LaButti K."/>
            <person name="Riley R."/>
            <person name="Lipzen A."/>
            <person name="Clum A."/>
            <person name="Drula E."/>
            <person name="Henrissat B."/>
            <person name="Kohler A."/>
            <person name="Grigoriev I.V."/>
            <person name="Martin F.M."/>
            <person name="Hacquard S."/>
        </authorList>
    </citation>
    <scope>NUCLEOTIDE SEQUENCE</scope>
    <source>
        <strain evidence="2">MPI-SDFR-AT-0068</strain>
    </source>
</reference>
<accession>A0A8K0WF50</accession>